<feature type="region of interest" description="Disordered" evidence="1">
    <location>
        <begin position="239"/>
        <end position="259"/>
    </location>
</feature>
<protein>
    <submittedName>
        <fullName evidence="3">F-box only 16 isoform X1</fullName>
    </submittedName>
</protein>
<organism evidence="3 4">
    <name type="scientific">Pelobates cultripes</name>
    <name type="common">Western spadefoot toad</name>
    <dbReference type="NCBI Taxonomy" id="61616"/>
    <lineage>
        <taxon>Eukaryota</taxon>
        <taxon>Metazoa</taxon>
        <taxon>Chordata</taxon>
        <taxon>Craniata</taxon>
        <taxon>Vertebrata</taxon>
        <taxon>Euteleostomi</taxon>
        <taxon>Amphibia</taxon>
        <taxon>Batrachia</taxon>
        <taxon>Anura</taxon>
        <taxon>Pelobatoidea</taxon>
        <taxon>Pelobatidae</taxon>
        <taxon>Pelobates</taxon>
    </lineage>
</organism>
<proteinExistence type="predicted"/>
<name>A0AAD1RA23_PELCU</name>
<dbReference type="SUPFAM" id="SSF81383">
    <property type="entry name" value="F-box domain"/>
    <property type="match status" value="1"/>
</dbReference>
<dbReference type="AlphaFoldDB" id="A0AAD1RA23"/>
<dbReference type="PROSITE" id="PS50181">
    <property type="entry name" value="FBOX"/>
    <property type="match status" value="1"/>
</dbReference>
<evidence type="ECO:0000313" key="4">
    <source>
        <dbReference type="Proteomes" id="UP001295444"/>
    </source>
</evidence>
<feature type="region of interest" description="Disordered" evidence="1">
    <location>
        <begin position="196"/>
        <end position="215"/>
    </location>
</feature>
<sequence length="609" mass="68546">MWVESSTGIELLYGVLKTYDGFFIHHRHSYRSREFDKWSDAQRRRILCDFFERCTISQLRFCNNHLQGKVPKESVDFTTFLPRVLSLYIFSFLDPRSLCRCAQVSWHWKSLTELDQLWMPKCLRFGWYINFTPTPFEQCIWKRQYIEMVKDLNVTRPRTPPRDDFVVTDVQPIAKEALDMKLSSAFNHRSLSIKQQSKGLKDLPPWRSSDKHPTDTVRFNYLDNYDPMEQARQARKYGFGTSNRNHQDSEKRTKSSPTSYKLRKAKSLCCRPPYVFPVTVLPCTLRVSCHSAAVPPTCSLSQFCRPPYVFPVTVLPSTLRVPCHGAAVPPTCSLSQCCRPPYVFPVTVLPSPLRVPCHSAAVPPTCSLSQCCRPPYVFPVTVLPCTLRVPCHSAAVPVFPVTVRPCDVPVTVLPSPTCSCHECCRPPVFPVRSGARPCRCFLSRCPSLRCSPCHSAAVPPTCSLSQCCRPPYVFPVTVLTSTLRVPCHSADVPPTCSLSQCCRPPYVFPVTVLPSPLRVPCHSAAVPPTCSLSQCCRPPYVFPVTVLPSPLRVPSHTAAVPPTCSLSQCCRPPYVFPVTVLPSTLRVSTVSPRGPLFALYNPALWYLEI</sequence>
<reference evidence="3" key="1">
    <citation type="submission" date="2022-03" db="EMBL/GenBank/DDBJ databases">
        <authorList>
            <person name="Alioto T."/>
            <person name="Alioto T."/>
            <person name="Gomez Garrido J."/>
        </authorList>
    </citation>
    <scope>NUCLEOTIDE SEQUENCE</scope>
</reference>
<gene>
    <name evidence="3" type="ORF">PECUL_23A000876</name>
</gene>
<dbReference type="InterPro" id="IPR001810">
    <property type="entry name" value="F-box_dom"/>
</dbReference>
<dbReference type="Pfam" id="PF12937">
    <property type="entry name" value="F-box-like"/>
    <property type="match status" value="1"/>
</dbReference>
<evidence type="ECO:0000313" key="3">
    <source>
        <dbReference type="EMBL" id="CAH2245572.1"/>
    </source>
</evidence>
<evidence type="ECO:0000259" key="2">
    <source>
        <dbReference type="PROSITE" id="PS50181"/>
    </source>
</evidence>
<dbReference type="CDD" id="cd22172">
    <property type="entry name" value="F-box_FBXO16"/>
    <property type="match status" value="1"/>
</dbReference>
<evidence type="ECO:0000256" key="1">
    <source>
        <dbReference type="SAM" id="MobiDB-lite"/>
    </source>
</evidence>
<dbReference type="PANTHER" id="PTHR46857:SF2">
    <property type="entry name" value="F-BOX ONLY PROTEIN 16"/>
    <property type="match status" value="1"/>
</dbReference>
<accession>A0AAD1RA23</accession>
<keyword evidence="4" id="KW-1185">Reference proteome</keyword>
<dbReference type="PANTHER" id="PTHR46857">
    <property type="entry name" value="EPITHELIAL CELL-TRANSFORMING SEQUENCE 2 ONCOGENE-LIKE"/>
    <property type="match status" value="1"/>
</dbReference>
<dbReference type="SMART" id="SM00256">
    <property type="entry name" value="FBOX"/>
    <property type="match status" value="1"/>
</dbReference>
<dbReference type="Proteomes" id="UP001295444">
    <property type="component" value="Chromosome 02"/>
</dbReference>
<dbReference type="InterPro" id="IPR036047">
    <property type="entry name" value="F-box-like_dom_sf"/>
</dbReference>
<dbReference type="InterPro" id="IPR052805">
    <property type="entry name" value="GEF_Ubiquitin-Prot_Reg"/>
</dbReference>
<feature type="domain" description="F-box" evidence="2">
    <location>
        <begin position="75"/>
        <end position="121"/>
    </location>
</feature>
<dbReference type="EMBL" id="OW240913">
    <property type="protein sequence ID" value="CAH2245572.1"/>
    <property type="molecule type" value="Genomic_DNA"/>
</dbReference>
<dbReference type="Gene3D" id="1.20.1280.50">
    <property type="match status" value="1"/>
</dbReference>